<name>A0AA88H167_ARTSF</name>
<keyword evidence="3" id="KW-1185">Reference proteome</keyword>
<protein>
    <recommendedName>
        <fullName evidence="1">HNH domain-containing protein</fullName>
    </recommendedName>
</protein>
<reference evidence="2" key="1">
    <citation type="submission" date="2023-07" db="EMBL/GenBank/DDBJ databases">
        <title>Chromosome-level genome assembly of Artemia franciscana.</title>
        <authorList>
            <person name="Jo E."/>
        </authorList>
    </citation>
    <scope>NUCLEOTIDE SEQUENCE</scope>
    <source>
        <tissue evidence="2">Whole body</tissue>
    </source>
</reference>
<dbReference type="InterPro" id="IPR003615">
    <property type="entry name" value="HNH_nuc"/>
</dbReference>
<dbReference type="CDD" id="cd00085">
    <property type="entry name" value="HNHc"/>
    <property type="match status" value="1"/>
</dbReference>
<proteinExistence type="predicted"/>
<comment type="caution">
    <text evidence="2">The sequence shown here is derived from an EMBL/GenBank/DDBJ whole genome shotgun (WGS) entry which is preliminary data.</text>
</comment>
<dbReference type="GO" id="GO:0008270">
    <property type="term" value="F:zinc ion binding"/>
    <property type="evidence" value="ECO:0007669"/>
    <property type="project" value="InterPro"/>
</dbReference>
<dbReference type="Proteomes" id="UP001187531">
    <property type="component" value="Unassembled WGS sequence"/>
</dbReference>
<evidence type="ECO:0000313" key="3">
    <source>
        <dbReference type="Proteomes" id="UP001187531"/>
    </source>
</evidence>
<dbReference type="EMBL" id="JAVRJZ010001123">
    <property type="protein sequence ID" value="KAK2701933.1"/>
    <property type="molecule type" value="Genomic_DNA"/>
</dbReference>
<evidence type="ECO:0000259" key="1">
    <source>
        <dbReference type="Pfam" id="PF01844"/>
    </source>
</evidence>
<dbReference type="InterPro" id="IPR002711">
    <property type="entry name" value="HNH"/>
</dbReference>
<feature type="domain" description="HNH" evidence="1">
    <location>
        <begin position="121"/>
        <end position="161"/>
    </location>
</feature>
<dbReference type="AlphaFoldDB" id="A0AA88H167"/>
<gene>
    <name evidence="2" type="ORF">QYM36_019434</name>
</gene>
<dbReference type="Pfam" id="PF01844">
    <property type="entry name" value="HNH"/>
    <property type="match status" value="1"/>
</dbReference>
<evidence type="ECO:0000313" key="2">
    <source>
        <dbReference type="EMBL" id="KAK2701933.1"/>
    </source>
</evidence>
<sequence length="203" mass="22992">MPIEDFALCRRNKDGRHSHCRECRRAHYQANRGRILAQQKEAYQGEGGERKRAYQRGWRQRNPNASREWFAAHPEYKREWYASNRERVADRSRAESERRRRLLRDAACGCVGTLDCTGASCGYCGAAADGFDHIQPLIRGGRHCVSNLIPACGPCNSAKRDKTLIEFIEDRERRGIRLLCDETLRGPICAGDRAHAQGYGGGA</sequence>
<dbReference type="GO" id="GO:0004519">
    <property type="term" value="F:endonuclease activity"/>
    <property type="evidence" value="ECO:0007669"/>
    <property type="project" value="InterPro"/>
</dbReference>
<accession>A0AA88H167</accession>
<organism evidence="2 3">
    <name type="scientific">Artemia franciscana</name>
    <name type="common">Brine shrimp</name>
    <name type="synonym">Artemia sanfranciscana</name>
    <dbReference type="NCBI Taxonomy" id="6661"/>
    <lineage>
        <taxon>Eukaryota</taxon>
        <taxon>Metazoa</taxon>
        <taxon>Ecdysozoa</taxon>
        <taxon>Arthropoda</taxon>
        <taxon>Crustacea</taxon>
        <taxon>Branchiopoda</taxon>
        <taxon>Anostraca</taxon>
        <taxon>Artemiidae</taxon>
        <taxon>Artemia</taxon>
    </lineage>
</organism>
<dbReference type="Gene3D" id="1.10.30.50">
    <property type="match status" value="1"/>
</dbReference>
<dbReference type="GO" id="GO:0003676">
    <property type="term" value="F:nucleic acid binding"/>
    <property type="evidence" value="ECO:0007669"/>
    <property type="project" value="InterPro"/>
</dbReference>